<evidence type="ECO:0000256" key="9">
    <source>
        <dbReference type="ARBA" id="ARBA00057862"/>
    </source>
</evidence>
<evidence type="ECO:0000313" key="17">
    <source>
        <dbReference type="Proteomes" id="UP000639338"/>
    </source>
</evidence>
<evidence type="ECO:0000256" key="3">
    <source>
        <dbReference type="ARBA" id="ARBA00022490"/>
    </source>
</evidence>
<dbReference type="GO" id="GO:1902533">
    <property type="term" value="P:positive regulation of intracellular signal transduction"/>
    <property type="evidence" value="ECO:0007669"/>
    <property type="project" value="UniProtKB-ARBA"/>
</dbReference>
<evidence type="ECO:0000256" key="12">
    <source>
        <dbReference type="ARBA" id="ARBA00080486"/>
    </source>
</evidence>
<dbReference type="InterPro" id="IPR001932">
    <property type="entry name" value="PPM-type_phosphatase-like_dom"/>
</dbReference>
<comment type="function">
    <text evidence="9">Key adapter protein that plays an essential role in JNK and NF-kappa-B activation and proinflammatory cytokines production in response to stimulation with TLRs and cytokines. Mechanistically, associates with the catalytic domain of MAP3K7/TAK1 to trigger MAP3K7/TAK1 autophosphorylation leading to its full activation. Similarly, associates with MAPK14 and triggers its autophosphorylation and subsequent activation. In turn, MAPK14 phosphorylates TAB1 and inhibits MAP3K7/TAK1 activation in a feedback control mechanism. Also plays a role in recruiting MAPK14 to the TAK1 complex for the phosphorylation of the TAB2 and TAB3 regulatory subunits.</text>
</comment>
<evidence type="ECO:0000256" key="13">
    <source>
        <dbReference type="ARBA" id="ARBA00080658"/>
    </source>
</evidence>
<dbReference type="CDD" id="cd00143">
    <property type="entry name" value="PP2Cc"/>
    <property type="match status" value="1"/>
</dbReference>
<evidence type="ECO:0000256" key="7">
    <source>
        <dbReference type="ARBA" id="ARBA00023136"/>
    </source>
</evidence>
<keyword evidence="4" id="KW-0597">Phosphoprotein</keyword>
<dbReference type="GO" id="GO:0005829">
    <property type="term" value="C:cytosol"/>
    <property type="evidence" value="ECO:0007669"/>
    <property type="project" value="UniProtKB-SubCell"/>
</dbReference>
<dbReference type="Gene3D" id="3.60.40.10">
    <property type="entry name" value="PPM-type phosphatase domain"/>
    <property type="match status" value="1"/>
</dbReference>
<dbReference type="GO" id="GO:0004722">
    <property type="term" value="F:protein serine/threonine phosphatase activity"/>
    <property type="evidence" value="ECO:0007669"/>
    <property type="project" value="InterPro"/>
</dbReference>
<accession>A0A834Y5L3</accession>
<dbReference type="SUPFAM" id="SSF81606">
    <property type="entry name" value="PP2C-like"/>
    <property type="match status" value="1"/>
</dbReference>
<dbReference type="InterPro" id="IPR015655">
    <property type="entry name" value="PP2C"/>
</dbReference>
<keyword evidence="17" id="KW-1185">Reference proteome</keyword>
<keyword evidence="3" id="KW-0963">Cytoplasm</keyword>
<gene>
    <name evidence="16" type="ORF">HCN44_002562</name>
</gene>
<dbReference type="GO" id="GO:0008047">
    <property type="term" value="F:enzyme activator activity"/>
    <property type="evidence" value="ECO:0007669"/>
    <property type="project" value="UniProtKB-ARBA"/>
</dbReference>
<proteinExistence type="predicted"/>
<feature type="compositionally biased region" description="Low complexity" evidence="14">
    <location>
        <begin position="408"/>
        <end position="428"/>
    </location>
</feature>
<comment type="caution">
    <text evidence="16">The sequence shown here is derived from an EMBL/GenBank/DDBJ whole genome shotgun (WGS) entry which is preliminary data.</text>
</comment>
<dbReference type="Pfam" id="PF00481">
    <property type="entry name" value="PP2C"/>
    <property type="match status" value="1"/>
</dbReference>
<dbReference type="InterPro" id="IPR036457">
    <property type="entry name" value="PPM-type-like_dom_sf"/>
</dbReference>
<dbReference type="GO" id="GO:0007165">
    <property type="term" value="P:signal transduction"/>
    <property type="evidence" value="ECO:0007669"/>
    <property type="project" value="UniProtKB-ARBA"/>
</dbReference>
<evidence type="ECO:0000259" key="15">
    <source>
        <dbReference type="PROSITE" id="PS51746"/>
    </source>
</evidence>
<dbReference type="OrthoDB" id="10049211at2759"/>
<dbReference type="SMART" id="SM00332">
    <property type="entry name" value="PP2Cc"/>
    <property type="match status" value="1"/>
</dbReference>
<evidence type="ECO:0000313" key="16">
    <source>
        <dbReference type="EMBL" id="KAF7996916.1"/>
    </source>
</evidence>
<evidence type="ECO:0000256" key="8">
    <source>
        <dbReference type="ARBA" id="ARBA00023180"/>
    </source>
</evidence>
<evidence type="ECO:0000256" key="1">
    <source>
        <dbReference type="ARBA" id="ARBA00004397"/>
    </source>
</evidence>
<dbReference type="GO" id="GO:0005789">
    <property type="term" value="C:endoplasmic reticulum membrane"/>
    <property type="evidence" value="ECO:0007669"/>
    <property type="project" value="UniProtKB-SubCell"/>
</dbReference>
<protein>
    <recommendedName>
        <fullName evidence="11">TGF-beta-activated kinase 1 and MAP3K7-binding protein 1</fullName>
    </recommendedName>
    <alternativeName>
        <fullName evidence="12">Mitogen-activated protein kinase kinase kinase 7-interacting protein 1</fullName>
    </alternativeName>
    <alternativeName>
        <fullName evidence="13">TGF-beta-activated kinase 1-binding protein 1</fullName>
    </alternativeName>
</protein>
<sequence length="466" mass="52273">MPAKDEMMNMPFEDSQHSWTDDLPVCKESGVGFSTNQIYREDGYRQEEHSFEDRSFHCKYDEATFLYGIFDGYEGSRTANFTLQRIAAEILLGQLNGKSTSEEIKEVIRQAFVAVERGYLDSIGDILARRAILQLDIPDDLSSYEAYQQYPEIVSELNKLNSELSGGTSAVVALIYQNKLYVANVGNSRALLCKTDSNKVLRVIQLSIDHDLRNEDELLRLSNLGLDVKVFRQGSHIGNQENTRCLGNYLVKGGYREFEELSKATAEPIIAEPEVHGGIELDESCCFLLLMSRGLYKSLEEATGTEQVNKDLALMAVEQFRVQSTLTGVAQAVVDKIVRIHHDASMSNSQTTTPTGKREDITLLVRNFNFPLPHALKSPTSQSICVNSIIQSADNTSIINNSGETNVDSFNPSTNDTSDNTSDTFPNNQLPRDRNAKIKPYVDFTEYFHNFEKRKKEGTLPADIDI</sequence>
<dbReference type="AlphaFoldDB" id="A0A834Y5L3"/>
<comment type="subunit">
    <text evidence="10">Interacts with XIAP and BIRC7. Interacts with TRAF6 and MAP3K7; during IL-1 signaling. Identified in the TRIKA2 complex composed of MAP3K7, TAB1 and TAB2. Interacts with TRAF6 and MAPK14; these interactions allow MAPK14 autophosphorylation. Interacts with STING1; interaction takes place following cGAMP activation and promotes TAB1 recruitment to the endoplasmic reticulum, triggering MAP3K7/TAK1 activation and STING1 phosphorylation.</text>
</comment>
<evidence type="ECO:0000256" key="5">
    <source>
        <dbReference type="ARBA" id="ARBA00022824"/>
    </source>
</evidence>
<feature type="region of interest" description="Disordered" evidence="14">
    <location>
        <begin position="400"/>
        <end position="434"/>
    </location>
</feature>
<reference evidence="16 17" key="1">
    <citation type="submission" date="2020-08" db="EMBL/GenBank/DDBJ databases">
        <title>Aphidius gifuensis genome sequencing and assembly.</title>
        <authorList>
            <person name="Du Z."/>
        </authorList>
    </citation>
    <scope>NUCLEOTIDE SEQUENCE [LARGE SCALE GENOMIC DNA]</scope>
    <source>
        <strain evidence="16">YNYX2018</strain>
        <tissue evidence="16">Adults</tissue>
    </source>
</reference>
<dbReference type="FunFam" id="3.60.40.10:FF:000014">
    <property type="entry name" value="TGF-beta-activated kinase 1 and MAP3K7-binding protein 1-like"/>
    <property type="match status" value="1"/>
</dbReference>
<feature type="domain" description="PPM-type phosphatase" evidence="15">
    <location>
        <begin position="30"/>
        <end position="368"/>
    </location>
</feature>
<organism evidence="16 17">
    <name type="scientific">Aphidius gifuensis</name>
    <name type="common">Parasitoid wasp</name>
    <dbReference type="NCBI Taxonomy" id="684658"/>
    <lineage>
        <taxon>Eukaryota</taxon>
        <taxon>Metazoa</taxon>
        <taxon>Ecdysozoa</taxon>
        <taxon>Arthropoda</taxon>
        <taxon>Hexapoda</taxon>
        <taxon>Insecta</taxon>
        <taxon>Pterygota</taxon>
        <taxon>Neoptera</taxon>
        <taxon>Endopterygota</taxon>
        <taxon>Hymenoptera</taxon>
        <taxon>Apocrita</taxon>
        <taxon>Ichneumonoidea</taxon>
        <taxon>Braconidae</taxon>
        <taxon>Aphidiinae</taxon>
        <taxon>Aphidius</taxon>
    </lineage>
</organism>
<keyword evidence="5" id="KW-0256">Endoplasmic reticulum</keyword>
<keyword evidence="7" id="KW-0472">Membrane</keyword>
<name>A0A834Y5L3_APHGI</name>
<dbReference type="Proteomes" id="UP000639338">
    <property type="component" value="Unassembled WGS sequence"/>
</dbReference>
<dbReference type="EMBL" id="JACMRX010000001">
    <property type="protein sequence ID" value="KAF7996916.1"/>
    <property type="molecule type" value="Genomic_DNA"/>
</dbReference>
<dbReference type="PANTHER" id="PTHR13832">
    <property type="entry name" value="PROTEIN PHOSPHATASE 2C"/>
    <property type="match status" value="1"/>
</dbReference>
<evidence type="ECO:0000256" key="14">
    <source>
        <dbReference type="SAM" id="MobiDB-lite"/>
    </source>
</evidence>
<keyword evidence="8" id="KW-0325">Glycoprotein</keyword>
<evidence type="ECO:0000256" key="10">
    <source>
        <dbReference type="ARBA" id="ARBA00062935"/>
    </source>
</evidence>
<dbReference type="PROSITE" id="PS51746">
    <property type="entry name" value="PPM_2"/>
    <property type="match status" value="1"/>
</dbReference>
<evidence type="ECO:0000256" key="4">
    <source>
        <dbReference type="ARBA" id="ARBA00022553"/>
    </source>
</evidence>
<keyword evidence="6" id="KW-0832">Ubl conjugation</keyword>
<evidence type="ECO:0000256" key="6">
    <source>
        <dbReference type="ARBA" id="ARBA00022843"/>
    </source>
</evidence>
<evidence type="ECO:0000256" key="2">
    <source>
        <dbReference type="ARBA" id="ARBA00004514"/>
    </source>
</evidence>
<evidence type="ECO:0000256" key="11">
    <source>
        <dbReference type="ARBA" id="ARBA00074232"/>
    </source>
</evidence>
<dbReference type="PANTHER" id="PTHR13832:SF533">
    <property type="entry name" value="TGF-BETA-ACTIVATED KINASE 1 AND MAP3K7-BINDING PROTEIN 1"/>
    <property type="match status" value="1"/>
</dbReference>
<comment type="subcellular location">
    <subcellularLocation>
        <location evidence="2">Cytoplasm</location>
        <location evidence="2">Cytosol</location>
    </subcellularLocation>
    <subcellularLocation>
        <location evidence="1">Endoplasmic reticulum membrane</location>
        <topology evidence="1">Peripheral membrane protein</topology>
        <orientation evidence="1">Cytoplasmic side</orientation>
    </subcellularLocation>
</comment>